<dbReference type="OrthoDB" id="5592585at2759"/>
<evidence type="ECO:0000259" key="2">
    <source>
        <dbReference type="Pfam" id="PF17667"/>
    </source>
</evidence>
<reference evidence="3" key="1">
    <citation type="submission" date="2018-04" db="EMBL/GenBank/DDBJ databases">
        <title>Whole genome sequencing of Hypsizygus marmoreus.</title>
        <authorList>
            <person name="Choi I.-G."/>
            <person name="Min B."/>
            <person name="Kim J.-G."/>
            <person name="Kim S."/>
            <person name="Oh Y.-L."/>
            <person name="Kong W.-S."/>
            <person name="Park H."/>
            <person name="Jeong J."/>
            <person name="Song E.-S."/>
        </authorList>
    </citation>
    <scope>NUCLEOTIDE SEQUENCE [LARGE SCALE GENOMIC DNA]</scope>
    <source>
        <strain evidence="3">51987-8</strain>
    </source>
</reference>
<feature type="region of interest" description="Disordered" evidence="1">
    <location>
        <begin position="458"/>
        <end position="491"/>
    </location>
</feature>
<dbReference type="AlphaFoldDB" id="A0A369KDI9"/>
<dbReference type="SUPFAM" id="SSF56112">
    <property type="entry name" value="Protein kinase-like (PK-like)"/>
    <property type="match status" value="1"/>
</dbReference>
<gene>
    <name evidence="3" type="ORF">Hypma_013872</name>
</gene>
<feature type="compositionally biased region" description="Polar residues" evidence="1">
    <location>
        <begin position="36"/>
        <end position="48"/>
    </location>
</feature>
<organism evidence="3 4">
    <name type="scientific">Hypsizygus marmoreus</name>
    <name type="common">White beech mushroom</name>
    <name type="synonym">Agaricus marmoreus</name>
    <dbReference type="NCBI Taxonomy" id="39966"/>
    <lineage>
        <taxon>Eukaryota</taxon>
        <taxon>Fungi</taxon>
        <taxon>Dikarya</taxon>
        <taxon>Basidiomycota</taxon>
        <taxon>Agaricomycotina</taxon>
        <taxon>Agaricomycetes</taxon>
        <taxon>Agaricomycetidae</taxon>
        <taxon>Agaricales</taxon>
        <taxon>Tricholomatineae</taxon>
        <taxon>Lyophyllaceae</taxon>
        <taxon>Hypsizygus</taxon>
    </lineage>
</organism>
<dbReference type="GO" id="GO:0004672">
    <property type="term" value="F:protein kinase activity"/>
    <property type="evidence" value="ECO:0007669"/>
    <property type="project" value="InterPro"/>
</dbReference>
<dbReference type="PANTHER" id="PTHR38248">
    <property type="entry name" value="FUNK1 6"/>
    <property type="match status" value="1"/>
</dbReference>
<dbReference type="Pfam" id="PF17667">
    <property type="entry name" value="Pkinase_fungal"/>
    <property type="match status" value="1"/>
</dbReference>
<dbReference type="PANTHER" id="PTHR38248:SF2">
    <property type="entry name" value="FUNK1 11"/>
    <property type="match status" value="1"/>
</dbReference>
<proteinExistence type="predicted"/>
<feature type="compositionally biased region" description="Polar residues" evidence="1">
    <location>
        <begin position="259"/>
        <end position="269"/>
    </location>
</feature>
<dbReference type="InParanoid" id="A0A369KDI9"/>
<dbReference type="Gene3D" id="1.10.510.10">
    <property type="entry name" value="Transferase(Phosphotransferase) domain 1"/>
    <property type="match status" value="1"/>
</dbReference>
<name>A0A369KDI9_HYPMA</name>
<feature type="domain" description="Fungal-type protein kinase" evidence="2">
    <location>
        <begin position="94"/>
        <end position="321"/>
    </location>
</feature>
<comment type="caution">
    <text evidence="3">The sequence shown here is derived from an EMBL/GenBank/DDBJ whole genome shotgun (WGS) entry which is preliminary data.</text>
</comment>
<evidence type="ECO:0000256" key="1">
    <source>
        <dbReference type="SAM" id="MobiDB-lite"/>
    </source>
</evidence>
<keyword evidence="4" id="KW-1185">Reference proteome</keyword>
<dbReference type="InterPro" id="IPR040976">
    <property type="entry name" value="Pkinase_fungal"/>
</dbReference>
<feature type="region of interest" description="Disordered" evidence="1">
    <location>
        <begin position="27"/>
        <end position="54"/>
    </location>
</feature>
<dbReference type="EMBL" id="LUEZ02000009">
    <property type="protein sequence ID" value="RDB29804.1"/>
    <property type="molecule type" value="Genomic_DNA"/>
</dbReference>
<protein>
    <recommendedName>
        <fullName evidence="2">Fungal-type protein kinase domain-containing protein</fullName>
    </recommendedName>
</protein>
<sequence length="516" mass="57660">MDSDLSSCGSSNHSRPDVALAQLRHHNRNRGPAQPPGQTSRSSHNTHPVTPACLPGALPPHVASMINGTPIAMKTSACSPFISNHYYDSEEFKPALLKDTWRVDLPGIEKEGETIKELHKKHVPHIPKIICATDLHQVRPSFADNHRMCTHLYAASEPFERQEVWPEIEGLRPHTHYRIVLKTIGISLMDFKSSRQLVTAARDALRALAAAFHNAKILHRDISCGNILIVKTGGLLIDWDMAKRVPAANPKEADDPSKPGNSNATDVNAQTSPIACIPRQIERSGTWRFMSARLLLPLNSDVPPHTLADDMESLLHVLIWIAMRCMPHNLAPGVLSDNLHNIFDRYSIIGTEMRGGSGKEFFLLTREIGNIGLKDPVLVNLLKDLSAIFAVQYEGAPDEDTSKILRQIDAGEPSEAVLSESDRDLLCIARIYRRRQRQREDSAWILGLFERALKDARWPNDDDESAENKFPPKLDHGLKRKAPDTIDENERTVVKQKPIMIDRNAHSTARQNGSRD</sequence>
<evidence type="ECO:0000313" key="4">
    <source>
        <dbReference type="Proteomes" id="UP000076154"/>
    </source>
</evidence>
<feature type="region of interest" description="Disordered" evidence="1">
    <location>
        <begin position="248"/>
        <end position="269"/>
    </location>
</feature>
<accession>A0A369KDI9</accession>
<dbReference type="InterPro" id="IPR008266">
    <property type="entry name" value="Tyr_kinase_AS"/>
</dbReference>
<dbReference type="PROSITE" id="PS00109">
    <property type="entry name" value="PROTEIN_KINASE_TYR"/>
    <property type="match status" value="1"/>
</dbReference>
<evidence type="ECO:0000313" key="3">
    <source>
        <dbReference type="EMBL" id="RDB29804.1"/>
    </source>
</evidence>
<dbReference type="InterPro" id="IPR011009">
    <property type="entry name" value="Kinase-like_dom_sf"/>
</dbReference>
<dbReference type="Proteomes" id="UP000076154">
    <property type="component" value="Unassembled WGS sequence"/>
</dbReference>